<name>A0A9P5UDX2_9AGAR</name>
<dbReference type="AlphaFoldDB" id="A0A9P5UDX2"/>
<keyword evidence="3" id="KW-1185">Reference proteome</keyword>
<evidence type="ECO:0000313" key="3">
    <source>
        <dbReference type="Proteomes" id="UP000772434"/>
    </source>
</evidence>
<organism evidence="2 3">
    <name type="scientific">Rhodocollybia butyracea</name>
    <dbReference type="NCBI Taxonomy" id="206335"/>
    <lineage>
        <taxon>Eukaryota</taxon>
        <taxon>Fungi</taxon>
        <taxon>Dikarya</taxon>
        <taxon>Basidiomycota</taxon>
        <taxon>Agaricomycotina</taxon>
        <taxon>Agaricomycetes</taxon>
        <taxon>Agaricomycetidae</taxon>
        <taxon>Agaricales</taxon>
        <taxon>Marasmiineae</taxon>
        <taxon>Omphalotaceae</taxon>
        <taxon>Rhodocollybia</taxon>
    </lineage>
</organism>
<dbReference type="EMBL" id="JADNRY010000009">
    <property type="protein sequence ID" value="KAF9075617.1"/>
    <property type="molecule type" value="Genomic_DNA"/>
</dbReference>
<keyword evidence="1" id="KW-1133">Transmembrane helix</keyword>
<dbReference type="Proteomes" id="UP000772434">
    <property type="component" value="Unassembled WGS sequence"/>
</dbReference>
<keyword evidence="1" id="KW-0472">Membrane</keyword>
<reference evidence="2" key="1">
    <citation type="submission" date="2020-11" db="EMBL/GenBank/DDBJ databases">
        <authorList>
            <consortium name="DOE Joint Genome Institute"/>
            <person name="Ahrendt S."/>
            <person name="Riley R."/>
            <person name="Andreopoulos W."/>
            <person name="Labutti K."/>
            <person name="Pangilinan J."/>
            <person name="Ruiz-Duenas F.J."/>
            <person name="Barrasa J.M."/>
            <person name="Sanchez-Garcia M."/>
            <person name="Camarero S."/>
            <person name="Miyauchi S."/>
            <person name="Serrano A."/>
            <person name="Linde D."/>
            <person name="Babiker R."/>
            <person name="Drula E."/>
            <person name="Ayuso-Fernandez I."/>
            <person name="Pacheco R."/>
            <person name="Padilla G."/>
            <person name="Ferreira P."/>
            <person name="Barriuso J."/>
            <person name="Kellner H."/>
            <person name="Castanera R."/>
            <person name="Alfaro M."/>
            <person name="Ramirez L."/>
            <person name="Pisabarro A.G."/>
            <person name="Kuo A."/>
            <person name="Tritt A."/>
            <person name="Lipzen A."/>
            <person name="He G."/>
            <person name="Yan M."/>
            <person name="Ng V."/>
            <person name="Cullen D."/>
            <person name="Martin F."/>
            <person name="Rosso M.-N."/>
            <person name="Henrissat B."/>
            <person name="Hibbett D."/>
            <person name="Martinez A.T."/>
            <person name="Grigoriev I.V."/>
        </authorList>
    </citation>
    <scope>NUCLEOTIDE SEQUENCE</scope>
    <source>
        <strain evidence="2">AH 40177</strain>
    </source>
</reference>
<feature type="transmembrane region" description="Helical" evidence="1">
    <location>
        <begin position="26"/>
        <end position="47"/>
    </location>
</feature>
<protein>
    <submittedName>
        <fullName evidence="2">Uncharacterized protein</fullName>
    </submittedName>
</protein>
<evidence type="ECO:0000313" key="2">
    <source>
        <dbReference type="EMBL" id="KAF9075617.1"/>
    </source>
</evidence>
<sequence>MSSEQHSGPLSDADLYALKEWIAETAVSFLLCGIYATFSLITIYFLLTRSVNNKAQLMLLAVIIFMFMNCTSLVILDLKFILVQIPLGEFNPPDPATTGKLLGNIKISVNFLGRINITAIFLTGFNDSTSLSFQVFISSTLPFLSALYPVLIILLVALENSKDKITNDFTLSQSLRFVQQPATTETSIVESESPGDSHVNMEIYDQAKESV</sequence>
<accession>A0A9P5UDX2</accession>
<proteinExistence type="predicted"/>
<keyword evidence="1" id="KW-0812">Transmembrane</keyword>
<evidence type="ECO:0000256" key="1">
    <source>
        <dbReference type="SAM" id="Phobius"/>
    </source>
</evidence>
<dbReference type="OrthoDB" id="3174319at2759"/>
<feature type="transmembrane region" description="Helical" evidence="1">
    <location>
        <begin position="59"/>
        <end position="82"/>
    </location>
</feature>
<gene>
    <name evidence="2" type="ORF">BDP27DRAFT_1415389</name>
</gene>
<feature type="transmembrane region" description="Helical" evidence="1">
    <location>
        <begin position="135"/>
        <end position="158"/>
    </location>
</feature>
<comment type="caution">
    <text evidence="2">The sequence shown here is derived from an EMBL/GenBank/DDBJ whole genome shotgun (WGS) entry which is preliminary data.</text>
</comment>